<evidence type="ECO:0000313" key="2">
    <source>
        <dbReference type="EMBL" id="OTG35413.1"/>
    </source>
</evidence>
<organism evidence="2 3">
    <name type="scientific">Helianthus annuus</name>
    <name type="common">Common sunflower</name>
    <dbReference type="NCBI Taxonomy" id="4232"/>
    <lineage>
        <taxon>Eukaryota</taxon>
        <taxon>Viridiplantae</taxon>
        <taxon>Streptophyta</taxon>
        <taxon>Embryophyta</taxon>
        <taxon>Tracheophyta</taxon>
        <taxon>Spermatophyta</taxon>
        <taxon>Magnoliopsida</taxon>
        <taxon>eudicotyledons</taxon>
        <taxon>Gunneridae</taxon>
        <taxon>Pentapetalae</taxon>
        <taxon>asterids</taxon>
        <taxon>campanulids</taxon>
        <taxon>Asterales</taxon>
        <taxon>Asteraceae</taxon>
        <taxon>Asteroideae</taxon>
        <taxon>Heliantheae alliance</taxon>
        <taxon>Heliantheae</taxon>
        <taxon>Helianthus</taxon>
    </lineage>
</organism>
<accession>A0A251VJW2</accession>
<feature type="transmembrane region" description="Helical" evidence="1">
    <location>
        <begin position="20"/>
        <end position="38"/>
    </location>
</feature>
<keyword evidence="1" id="KW-0812">Transmembrane</keyword>
<proteinExistence type="predicted"/>
<evidence type="ECO:0000256" key="1">
    <source>
        <dbReference type="SAM" id="Phobius"/>
    </source>
</evidence>
<protein>
    <submittedName>
        <fullName evidence="2">Uncharacterized protein</fullName>
    </submittedName>
</protein>
<dbReference type="EMBL" id="CM007891">
    <property type="protein sequence ID" value="OTG35413.1"/>
    <property type="molecule type" value="Genomic_DNA"/>
</dbReference>
<gene>
    <name evidence="2" type="ORF">HannXRQ_Chr02g0056511</name>
</gene>
<evidence type="ECO:0000313" key="3">
    <source>
        <dbReference type="Proteomes" id="UP000215914"/>
    </source>
</evidence>
<dbReference type="InParanoid" id="A0A251VJW2"/>
<keyword evidence="1" id="KW-1133">Transmembrane helix</keyword>
<name>A0A251VJW2_HELAN</name>
<keyword evidence="1" id="KW-0472">Membrane</keyword>
<keyword evidence="3" id="KW-1185">Reference proteome</keyword>
<sequence>MYLFLQGLSNEHRCIWEFTFSLFISLIYDLSVAMPLFGMSSRVWMQDSPTKFRLELGLSLKVLS</sequence>
<reference evidence="3" key="1">
    <citation type="journal article" date="2017" name="Nature">
        <title>The sunflower genome provides insights into oil metabolism, flowering and Asterid evolution.</title>
        <authorList>
            <person name="Badouin H."/>
            <person name="Gouzy J."/>
            <person name="Grassa C.J."/>
            <person name="Murat F."/>
            <person name="Staton S.E."/>
            <person name="Cottret L."/>
            <person name="Lelandais-Briere C."/>
            <person name="Owens G.L."/>
            <person name="Carrere S."/>
            <person name="Mayjonade B."/>
            <person name="Legrand L."/>
            <person name="Gill N."/>
            <person name="Kane N.C."/>
            <person name="Bowers J.E."/>
            <person name="Hubner S."/>
            <person name="Bellec A."/>
            <person name="Berard A."/>
            <person name="Berges H."/>
            <person name="Blanchet N."/>
            <person name="Boniface M.C."/>
            <person name="Brunel D."/>
            <person name="Catrice O."/>
            <person name="Chaidir N."/>
            <person name="Claudel C."/>
            <person name="Donnadieu C."/>
            <person name="Faraut T."/>
            <person name="Fievet G."/>
            <person name="Helmstetter N."/>
            <person name="King M."/>
            <person name="Knapp S.J."/>
            <person name="Lai Z."/>
            <person name="Le Paslier M.C."/>
            <person name="Lippi Y."/>
            <person name="Lorenzon L."/>
            <person name="Mandel J.R."/>
            <person name="Marage G."/>
            <person name="Marchand G."/>
            <person name="Marquand E."/>
            <person name="Bret-Mestries E."/>
            <person name="Morien E."/>
            <person name="Nambeesan S."/>
            <person name="Nguyen T."/>
            <person name="Pegot-Espagnet P."/>
            <person name="Pouilly N."/>
            <person name="Raftis F."/>
            <person name="Sallet E."/>
            <person name="Schiex T."/>
            <person name="Thomas J."/>
            <person name="Vandecasteele C."/>
            <person name="Vares D."/>
            <person name="Vear F."/>
            <person name="Vautrin S."/>
            <person name="Crespi M."/>
            <person name="Mangin B."/>
            <person name="Burke J.M."/>
            <person name="Salse J."/>
            <person name="Munos S."/>
            <person name="Vincourt P."/>
            <person name="Rieseberg L.H."/>
            <person name="Langlade N.B."/>
        </authorList>
    </citation>
    <scope>NUCLEOTIDE SEQUENCE [LARGE SCALE GENOMIC DNA]</scope>
    <source>
        <strain evidence="3">cv. SF193</strain>
    </source>
</reference>
<dbReference type="AlphaFoldDB" id="A0A251VJW2"/>
<dbReference type="Proteomes" id="UP000215914">
    <property type="component" value="Chromosome 2"/>
</dbReference>